<feature type="compositionally biased region" description="Polar residues" evidence="1">
    <location>
        <begin position="259"/>
        <end position="271"/>
    </location>
</feature>
<protein>
    <submittedName>
        <fullName evidence="2">Uncharacterized protein</fullName>
    </submittedName>
</protein>
<organism evidence="2 3">
    <name type="scientific">Clathrospora elynae</name>
    <dbReference type="NCBI Taxonomy" id="706981"/>
    <lineage>
        <taxon>Eukaryota</taxon>
        <taxon>Fungi</taxon>
        <taxon>Dikarya</taxon>
        <taxon>Ascomycota</taxon>
        <taxon>Pezizomycotina</taxon>
        <taxon>Dothideomycetes</taxon>
        <taxon>Pleosporomycetidae</taxon>
        <taxon>Pleosporales</taxon>
        <taxon>Diademaceae</taxon>
        <taxon>Clathrospora</taxon>
    </lineage>
</organism>
<feature type="compositionally biased region" description="Polar residues" evidence="1">
    <location>
        <begin position="77"/>
        <end position="87"/>
    </location>
</feature>
<dbReference type="EMBL" id="ML976088">
    <property type="protein sequence ID" value="KAF1939085.1"/>
    <property type="molecule type" value="Genomic_DNA"/>
</dbReference>
<evidence type="ECO:0000256" key="1">
    <source>
        <dbReference type="SAM" id="MobiDB-lite"/>
    </source>
</evidence>
<feature type="region of interest" description="Disordered" evidence="1">
    <location>
        <begin position="221"/>
        <end position="300"/>
    </location>
</feature>
<feature type="region of interest" description="Disordered" evidence="1">
    <location>
        <begin position="27"/>
        <end position="188"/>
    </location>
</feature>
<feature type="compositionally biased region" description="Basic and acidic residues" evidence="1">
    <location>
        <begin position="386"/>
        <end position="408"/>
    </location>
</feature>
<reference evidence="2" key="1">
    <citation type="journal article" date="2020" name="Stud. Mycol.">
        <title>101 Dothideomycetes genomes: a test case for predicting lifestyles and emergence of pathogens.</title>
        <authorList>
            <person name="Haridas S."/>
            <person name="Albert R."/>
            <person name="Binder M."/>
            <person name="Bloem J."/>
            <person name="Labutti K."/>
            <person name="Salamov A."/>
            <person name="Andreopoulos B."/>
            <person name="Baker S."/>
            <person name="Barry K."/>
            <person name="Bills G."/>
            <person name="Bluhm B."/>
            <person name="Cannon C."/>
            <person name="Castanera R."/>
            <person name="Culley D."/>
            <person name="Daum C."/>
            <person name="Ezra D."/>
            <person name="Gonzalez J."/>
            <person name="Henrissat B."/>
            <person name="Kuo A."/>
            <person name="Liang C."/>
            <person name="Lipzen A."/>
            <person name="Lutzoni F."/>
            <person name="Magnuson J."/>
            <person name="Mondo S."/>
            <person name="Nolan M."/>
            <person name="Ohm R."/>
            <person name="Pangilinan J."/>
            <person name="Park H.-J."/>
            <person name="Ramirez L."/>
            <person name="Alfaro M."/>
            <person name="Sun H."/>
            <person name="Tritt A."/>
            <person name="Yoshinaga Y."/>
            <person name="Zwiers L.-H."/>
            <person name="Turgeon B."/>
            <person name="Goodwin S."/>
            <person name="Spatafora J."/>
            <person name="Crous P."/>
            <person name="Grigoriev I."/>
        </authorList>
    </citation>
    <scope>NUCLEOTIDE SEQUENCE</scope>
    <source>
        <strain evidence="2">CBS 161.51</strain>
    </source>
</reference>
<keyword evidence="3" id="KW-1185">Reference proteome</keyword>
<dbReference type="Proteomes" id="UP000800038">
    <property type="component" value="Unassembled WGS sequence"/>
</dbReference>
<feature type="compositionally biased region" description="Polar residues" evidence="1">
    <location>
        <begin position="376"/>
        <end position="385"/>
    </location>
</feature>
<sequence>MAQSSLAPTSRQDIVSALLNDYGSSFGRGDATASSYSPVPTFKELPPPPRSNNLARKPLPAVQKMMMKFELRDDQDASLSPGASSPNLPKPPTRRIVSRSLSREAKPPSLTLSISNGATAIIPPTPAFPVRSGPLSSSEAVEEKDPPPSPPAKSDRRQNVKQADMGNKLSKPVKKLARSDSLISPTEQNFEASLFSENAARPVVKRKVLPVLKKFKSLAELDNGPRGRKGAIIPPTSAPRKASIDSQAADTALGKVRGDSQTDASWATTEPVNKVRSDEQSRTTEAQLPPTPDEHNDMAPLAPPKKVFTGLPSNPRLRALPSPLHMRGKSSTGFNVLKAMRPAPPRPTMNTNPITPEMTPSPTLESMDTRKDMEISTVSSFSPPSDQRRPFSYESRAKPQHKPIHELVRPSTAATLAPTPPAESQIPIQTTTLELPQHPPQIKPLSSPFCPTSQDLDLASSPPSSPSADATTIERETIPTPPFTPLTRHPIPMPVAFVPQITEVHLHCYTSHKTNMWSNNAFQPMACMLCHSNERDRKWACTWCLLRICRGCSEELAMVPERDLGVLLERRKGEGMRELAGNPGIVVEDVDEEGEGGSDPFENSSRA</sequence>
<gene>
    <name evidence="2" type="ORF">EJ02DRAFT_265940</name>
</gene>
<feature type="compositionally biased region" description="Polar residues" evidence="1">
    <location>
        <begin position="348"/>
        <end position="366"/>
    </location>
</feature>
<evidence type="ECO:0000313" key="2">
    <source>
        <dbReference type="EMBL" id="KAF1939085.1"/>
    </source>
</evidence>
<feature type="region of interest" description="Disordered" evidence="1">
    <location>
        <begin position="436"/>
        <end position="487"/>
    </location>
</feature>
<dbReference type="OrthoDB" id="5425130at2759"/>
<feature type="region of interest" description="Disordered" evidence="1">
    <location>
        <begin position="339"/>
        <end position="410"/>
    </location>
</feature>
<dbReference type="AlphaFoldDB" id="A0A6A5SEL6"/>
<name>A0A6A5SEL6_9PLEO</name>
<feature type="region of interest" description="Disordered" evidence="1">
    <location>
        <begin position="579"/>
        <end position="607"/>
    </location>
</feature>
<accession>A0A6A5SEL6</accession>
<feature type="compositionally biased region" description="Basic and acidic residues" evidence="1">
    <location>
        <begin position="273"/>
        <end position="282"/>
    </location>
</feature>
<proteinExistence type="predicted"/>
<evidence type="ECO:0000313" key="3">
    <source>
        <dbReference type="Proteomes" id="UP000800038"/>
    </source>
</evidence>
<feature type="compositionally biased region" description="Low complexity" evidence="1">
    <location>
        <begin position="455"/>
        <end position="471"/>
    </location>
</feature>